<dbReference type="EMBL" id="CP059666">
    <property type="protein sequence ID" value="QRW22596.1"/>
    <property type="molecule type" value="Genomic_DNA"/>
</dbReference>
<proteinExistence type="predicted"/>
<feature type="transmembrane region" description="Helical" evidence="1">
    <location>
        <begin position="113"/>
        <end position="131"/>
    </location>
</feature>
<dbReference type="KEGG" id="rsx:RhiXN_07632"/>
<sequence length="583" mass="65057">MNPLNLRSSNIFSDLGPGTPLYHKTVFKDEETSIRKNPPWMTRASSILPLVMHYITSTGIALTLMYYMNNRPFNSTHRRPLVQTIDGKLPTSFSLTQSDIVTVLSSLLVVQKWALMAWVVPLCWSITIFLMERNGLHRQDLKALVKYRVLMPQTYTASIHTLIIGTLLLISLAANLTSPIITGSIAWDPRNTPISCLSTTPIHFLEFEDEFASVVPGPFIDMYLKSATFRQSLAHWGPSLVNIAWGRASEKGLFKRVSKFVELLAINSTIETVALPYFTTDSIQWIRNPSELPDYIRNMHPEDVMYASLNLSPGGNVTIVAGAALLIPNLSNPTGWSINPWASRTIEEKRLLIYAAGSIEKMSPMATRRLPKDTYIYVDEANMDTFLFAWITFRAGAGRCKDYQCIISSRSTIQNNDQIALEPHSLAFQALEMAATVAAGLAYQNTSIPYISENLNDYIEAILLRSYSAAWNSIANFVSTSQIVSGYHPALPVLVAKVNKARVFGWLGLQLSVTLFSIVFLVLQQRTSNFSPIGDVTLAAFYLDTTSLPESDSPYAYVNGALKVYDEDDRLKVKVVRDLDKVA</sequence>
<gene>
    <name evidence="2" type="ORF">RhiXN_07632</name>
</gene>
<protein>
    <submittedName>
        <fullName evidence="2">Transmembrane protein</fullName>
    </submittedName>
</protein>
<organism evidence="2 3">
    <name type="scientific">Rhizoctonia solani</name>
    <dbReference type="NCBI Taxonomy" id="456999"/>
    <lineage>
        <taxon>Eukaryota</taxon>
        <taxon>Fungi</taxon>
        <taxon>Dikarya</taxon>
        <taxon>Basidiomycota</taxon>
        <taxon>Agaricomycotina</taxon>
        <taxon>Agaricomycetes</taxon>
        <taxon>Cantharellales</taxon>
        <taxon>Ceratobasidiaceae</taxon>
        <taxon>Rhizoctonia</taxon>
    </lineage>
</organism>
<dbReference type="AlphaFoldDB" id="A0A8H8P265"/>
<feature type="transmembrane region" description="Helical" evidence="1">
    <location>
        <begin position="47"/>
        <end position="68"/>
    </location>
</feature>
<keyword evidence="1 2" id="KW-0812">Transmembrane</keyword>
<dbReference type="Proteomes" id="UP000650533">
    <property type="component" value="Chromosome 9"/>
</dbReference>
<name>A0A8H8P265_9AGAM</name>
<dbReference type="GeneID" id="67029911"/>
<feature type="transmembrane region" description="Helical" evidence="1">
    <location>
        <begin position="152"/>
        <end position="174"/>
    </location>
</feature>
<reference evidence="2" key="1">
    <citation type="submission" date="2020-05" db="EMBL/GenBank/DDBJ databases">
        <title>Evolutionary and genomic comparisons of hybrid uninucleate and nonhybrid Rhizoctonia fungi.</title>
        <authorList>
            <person name="Li C."/>
            <person name="Chen X."/>
        </authorList>
    </citation>
    <scope>NUCLEOTIDE SEQUENCE</scope>
    <source>
        <strain evidence="2">AG-1 IA</strain>
    </source>
</reference>
<dbReference type="RefSeq" id="XP_043182833.1">
    <property type="nucleotide sequence ID" value="XM_043327448.1"/>
</dbReference>
<keyword evidence="1" id="KW-1133">Transmembrane helix</keyword>
<evidence type="ECO:0000313" key="3">
    <source>
        <dbReference type="Proteomes" id="UP000650533"/>
    </source>
</evidence>
<keyword evidence="1" id="KW-0472">Membrane</keyword>
<accession>A0A8H8P265</accession>
<evidence type="ECO:0000256" key="1">
    <source>
        <dbReference type="SAM" id="Phobius"/>
    </source>
</evidence>
<feature type="transmembrane region" description="Helical" evidence="1">
    <location>
        <begin position="503"/>
        <end position="523"/>
    </location>
</feature>
<evidence type="ECO:0000313" key="2">
    <source>
        <dbReference type="EMBL" id="QRW22596.1"/>
    </source>
</evidence>